<dbReference type="InterPro" id="IPR040449">
    <property type="entry name" value="Peptidase_S66_N"/>
</dbReference>
<dbReference type="PANTHER" id="PTHR30237:SF2">
    <property type="entry name" value="MUREIN TETRAPEPTIDE CARBOXYPEPTIDASE"/>
    <property type="match status" value="1"/>
</dbReference>
<reference evidence="8 9" key="1">
    <citation type="journal article" date="2019" name="Int. J. Syst. Evol. Microbiol.">
        <title>Rufibacter sediminis sp. nov., isolated from freshwater lake sediment.</title>
        <authorList>
            <person name="Qu J.H."/>
            <person name="Zhang L.J."/>
            <person name="Fu Y.H."/>
            <person name="Li H.F."/>
        </authorList>
    </citation>
    <scope>NUCLEOTIDE SEQUENCE [LARGE SCALE GENOMIC DNA]</scope>
    <source>
        <strain evidence="8 9">H-1</strain>
    </source>
</reference>
<comment type="similarity">
    <text evidence="1">Belongs to the peptidase S66 family.</text>
</comment>
<dbReference type="InterPro" id="IPR027478">
    <property type="entry name" value="LdcA_N"/>
</dbReference>
<dbReference type="SUPFAM" id="SSF141986">
    <property type="entry name" value="LD-carboxypeptidase A C-terminal domain-like"/>
    <property type="match status" value="1"/>
</dbReference>
<dbReference type="Proteomes" id="UP000659698">
    <property type="component" value="Unassembled WGS sequence"/>
</dbReference>
<keyword evidence="9" id="KW-1185">Reference proteome</keyword>
<evidence type="ECO:0000256" key="1">
    <source>
        <dbReference type="ARBA" id="ARBA00010233"/>
    </source>
</evidence>
<dbReference type="PANTHER" id="PTHR30237">
    <property type="entry name" value="MURAMOYLTETRAPEPTIDE CARBOXYPEPTIDASE"/>
    <property type="match status" value="1"/>
</dbReference>
<keyword evidence="5" id="KW-0720">Serine protease</keyword>
<dbReference type="InterPro" id="IPR040921">
    <property type="entry name" value="Peptidase_S66C"/>
</dbReference>
<dbReference type="Gene3D" id="3.40.50.10740">
    <property type="entry name" value="Class I glutamine amidotransferase-like"/>
    <property type="match status" value="1"/>
</dbReference>
<dbReference type="InterPro" id="IPR027461">
    <property type="entry name" value="Carboxypeptidase_A_C_sf"/>
</dbReference>
<accession>A0ABR6VX77</accession>
<evidence type="ECO:0000259" key="6">
    <source>
        <dbReference type="Pfam" id="PF02016"/>
    </source>
</evidence>
<gene>
    <name evidence="8" type="ORF">H7U12_18730</name>
</gene>
<dbReference type="Pfam" id="PF17676">
    <property type="entry name" value="Peptidase_S66C"/>
    <property type="match status" value="1"/>
</dbReference>
<feature type="domain" description="LD-carboxypeptidase N-terminal" evidence="6">
    <location>
        <begin position="12"/>
        <end position="127"/>
    </location>
</feature>
<evidence type="ECO:0000256" key="3">
    <source>
        <dbReference type="ARBA" id="ARBA00022670"/>
    </source>
</evidence>
<keyword evidence="2" id="KW-0121">Carboxypeptidase</keyword>
<sequence length="302" mass="33059">MTIPALQKGDAVGIVCLARKVSIEDIEDGIRVLEAWGLRVVLGQSIGAEDGYFGGPDALRLADFQQMLDNPQIKSIFSARGGYGTTRILDQINFSALRENPKWVIGFSDVTAMLCHLHALGFESVHGTMPLLMGKPDTQEADDTLHQMLFHQPRPYSLPAHPRNLLGQATGQVIGGNLILLNTITGTASDVDYTGKILFLEDVGEYYYNVDRVLVHLKRLGKLEKLAGLVVGQFSDMNDTAVPFGRDVPQIILDHCSGYGYPICFDFPVGHVPRNLALLIGREATLQVNQEGVSLAYTSPRL</sequence>
<proteinExistence type="inferred from homology"/>
<feature type="domain" description="LD-carboxypeptidase C-terminal" evidence="7">
    <location>
        <begin position="170"/>
        <end position="286"/>
    </location>
</feature>
<dbReference type="SUPFAM" id="SSF52317">
    <property type="entry name" value="Class I glutamine amidotransferase-like"/>
    <property type="match status" value="1"/>
</dbReference>
<dbReference type="CDD" id="cd07025">
    <property type="entry name" value="Peptidase_S66"/>
    <property type="match status" value="1"/>
</dbReference>
<evidence type="ECO:0000259" key="7">
    <source>
        <dbReference type="Pfam" id="PF17676"/>
    </source>
</evidence>
<dbReference type="EMBL" id="JACOAF010000044">
    <property type="protein sequence ID" value="MBC3541738.1"/>
    <property type="molecule type" value="Genomic_DNA"/>
</dbReference>
<keyword evidence="4" id="KW-0378">Hydrolase</keyword>
<dbReference type="Pfam" id="PF02016">
    <property type="entry name" value="Peptidase_S66"/>
    <property type="match status" value="1"/>
</dbReference>
<protein>
    <submittedName>
        <fullName evidence="8">LD-carboxypeptidase</fullName>
    </submittedName>
</protein>
<evidence type="ECO:0000313" key="9">
    <source>
        <dbReference type="Proteomes" id="UP000659698"/>
    </source>
</evidence>
<keyword evidence="3" id="KW-0645">Protease</keyword>
<dbReference type="InterPro" id="IPR003507">
    <property type="entry name" value="S66_fam"/>
</dbReference>
<comment type="caution">
    <text evidence="8">The sequence shown here is derived from an EMBL/GenBank/DDBJ whole genome shotgun (WGS) entry which is preliminary data.</text>
</comment>
<organism evidence="8 9">
    <name type="scientific">Rufibacter sediminis</name>
    <dbReference type="NCBI Taxonomy" id="2762756"/>
    <lineage>
        <taxon>Bacteria</taxon>
        <taxon>Pseudomonadati</taxon>
        <taxon>Bacteroidota</taxon>
        <taxon>Cytophagia</taxon>
        <taxon>Cytophagales</taxon>
        <taxon>Hymenobacteraceae</taxon>
        <taxon>Rufibacter</taxon>
    </lineage>
</organism>
<evidence type="ECO:0000313" key="8">
    <source>
        <dbReference type="EMBL" id="MBC3541738.1"/>
    </source>
</evidence>
<evidence type="ECO:0000256" key="5">
    <source>
        <dbReference type="ARBA" id="ARBA00022825"/>
    </source>
</evidence>
<name>A0ABR6VX77_9BACT</name>
<evidence type="ECO:0000256" key="4">
    <source>
        <dbReference type="ARBA" id="ARBA00022801"/>
    </source>
</evidence>
<dbReference type="PIRSF" id="PIRSF028757">
    <property type="entry name" value="LD-carboxypeptidase"/>
    <property type="match status" value="1"/>
</dbReference>
<dbReference type="InterPro" id="IPR029062">
    <property type="entry name" value="Class_I_gatase-like"/>
</dbReference>
<evidence type="ECO:0000256" key="2">
    <source>
        <dbReference type="ARBA" id="ARBA00022645"/>
    </source>
</evidence>
<dbReference type="Gene3D" id="3.50.30.60">
    <property type="entry name" value="LD-carboxypeptidase A C-terminal domain-like"/>
    <property type="match status" value="1"/>
</dbReference>
<dbReference type="RefSeq" id="WP_186640962.1">
    <property type="nucleotide sequence ID" value="NZ_JACOAF010000044.1"/>
</dbReference>